<dbReference type="EMBL" id="AAKENF010000013">
    <property type="protein sequence ID" value="ECR1524276.1"/>
    <property type="molecule type" value="Genomic_DNA"/>
</dbReference>
<gene>
    <name evidence="2" type="ORF">F0J77_07485</name>
</gene>
<comment type="caution">
    <text evidence="2">The sequence shown here is derived from an EMBL/GenBank/DDBJ whole genome shotgun (WGS) entry which is preliminary data.</text>
</comment>
<keyword evidence="1" id="KW-1133">Transmembrane helix</keyword>
<evidence type="ECO:0000256" key="1">
    <source>
        <dbReference type="SAM" id="Phobius"/>
    </source>
</evidence>
<accession>A0A5Y8SKQ4</accession>
<evidence type="ECO:0000313" key="2">
    <source>
        <dbReference type="EMBL" id="ECR1524276.1"/>
    </source>
</evidence>
<protein>
    <submittedName>
        <fullName evidence="2">Uncharacterized protein</fullName>
    </submittedName>
</protein>
<dbReference type="AlphaFoldDB" id="A0A5Y8SKQ4"/>
<reference evidence="2" key="1">
    <citation type="submission" date="2019-09" db="EMBL/GenBank/DDBJ databases">
        <authorList>
            <person name="Ashton P.M."/>
            <person name="Dallman T."/>
            <person name="Nair S."/>
            <person name="De Pinna E."/>
            <person name="Peters T."/>
            <person name="Grant K."/>
        </authorList>
    </citation>
    <scope>NUCLEOTIDE SEQUENCE</scope>
    <source>
        <strain evidence="2">228903</strain>
    </source>
</reference>
<name>A0A5Y8SKQ4_CAMJU</name>
<feature type="transmembrane region" description="Helical" evidence="1">
    <location>
        <begin position="60"/>
        <end position="77"/>
    </location>
</feature>
<keyword evidence="1" id="KW-0812">Transmembrane</keyword>
<organism evidence="2">
    <name type="scientific">Campylobacter jejuni</name>
    <dbReference type="NCBI Taxonomy" id="197"/>
    <lineage>
        <taxon>Bacteria</taxon>
        <taxon>Pseudomonadati</taxon>
        <taxon>Campylobacterota</taxon>
        <taxon>Epsilonproteobacteria</taxon>
        <taxon>Campylobacterales</taxon>
        <taxon>Campylobacteraceae</taxon>
        <taxon>Campylobacter</taxon>
    </lineage>
</organism>
<proteinExistence type="predicted"/>
<keyword evidence="1" id="KW-0472">Membrane</keyword>
<sequence length="79" mass="8584">MPLRATMAIAIIQTGPKGITCKITAIITAIKSPRKCQELSYKLTGVGIGQNTAAIKIRSTNKGIFFLSIVYLLILVMKF</sequence>